<evidence type="ECO:0000313" key="3">
    <source>
        <dbReference type="EMBL" id="CAI2385501.1"/>
    </source>
</evidence>
<feature type="region of interest" description="Disordered" evidence="2">
    <location>
        <begin position="1"/>
        <end position="21"/>
    </location>
</feature>
<dbReference type="PANTHER" id="PTHR43941:SF1">
    <property type="entry name" value="STRUCTURAL MAINTENANCE OF CHROMOSOMES PROTEIN 2"/>
    <property type="match status" value="1"/>
</dbReference>
<dbReference type="GO" id="GO:0000785">
    <property type="term" value="C:chromatin"/>
    <property type="evidence" value="ECO:0007669"/>
    <property type="project" value="TreeGrafter"/>
</dbReference>
<dbReference type="AlphaFoldDB" id="A0AAD1Y7P1"/>
<dbReference type="GO" id="GO:0000793">
    <property type="term" value="C:condensed chromosome"/>
    <property type="evidence" value="ECO:0007669"/>
    <property type="project" value="TreeGrafter"/>
</dbReference>
<feature type="coiled-coil region" evidence="1">
    <location>
        <begin position="200"/>
        <end position="368"/>
    </location>
</feature>
<dbReference type="GO" id="GO:0003682">
    <property type="term" value="F:chromatin binding"/>
    <property type="evidence" value="ECO:0007669"/>
    <property type="project" value="TreeGrafter"/>
</dbReference>
<evidence type="ECO:0000313" key="4">
    <source>
        <dbReference type="Proteomes" id="UP001295684"/>
    </source>
</evidence>
<feature type="coiled-coil region" evidence="1">
    <location>
        <begin position="85"/>
        <end position="158"/>
    </location>
</feature>
<gene>
    <name evidence="3" type="ORF">ECRASSUSDP1_LOCUS27070</name>
</gene>
<proteinExistence type="predicted"/>
<protein>
    <submittedName>
        <fullName evidence="3">Uncharacterized protein</fullName>
    </submittedName>
</protein>
<dbReference type="EMBL" id="CAMPGE010027923">
    <property type="protein sequence ID" value="CAI2385501.1"/>
    <property type="molecule type" value="Genomic_DNA"/>
</dbReference>
<dbReference type="PANTHER" id="PTHR43941">
    <property type="entry name" value="STRUCTURAL MAINTENANCE OF CHROMOSOMES PROTEIN 2"/>
    <property type="match status" value="1"/>
</dbReference>
<comment type="caution">
    <text evidence="3">The sequence shown here is derived from an EMBL/GenBank/DDBJ whole genome shotgun (WGS) entry which is preliminary data.</text>
</comment>
<dbReference type="GO" id="GO:0000796">
    <property type="term" value="C:condensin complex"/>
    <property type="evidence" value="ECO:0007669"/>
    <property type="project" value="TreeGrafter"/>
</dbReference>
<feature type="coiled-coil region" evidence="1">
    <location>
        <begin position="583"/>
        <end position="617"/>
    </location>
</feature>
<dbReference type="GO" id="GO:0007076">
    <property type="term" value="P:mitotic chromosome condensation"/>
    <property type="evidence" value="ECO:0007669"/>
    <property type="project" value="TreeGrafter"/>
</dbReference>
<keyword evidence="1" id="KW-0175">Coiled coil</keyword>
<name>A0AAD1Y7P1_EUPCR</name>
<accession>A0AAD1Y7P1</accession>
<dbReference type="Proteomes" id="UP001295684">
    <property type="component" value="Unassembled WGS sequence"/>
</dbReference>
<reference evidence="3" key="1">
    <citation type="submission" date="2023-07" db="EMBL/GenBank/DDBJ databases">
        <authorList>
            <consortium name="AG Swart"/>
            <person name="Singh M."/>
            <person name="Singh A."/>
            <person name="Seah K."/>
            <person name="Emmerich C."/>
        </authorList>
    </citation>
    <scope>NUCLEOTIDE SEQUENCE</scope>
    <source>
        <strain evidence="3">DP1</strain>
    </source>
</reference>
<evidence type="ECO:0000256" key="2">
    <source>
        <dbReference type="SAM" id="MobiDB-lite"/>
    </source>
</evidence>
<organism evidence="3 4">
    <name type="scientific">Euplotes crassus</name>
    <dbReference type="NCBI Taxonomy" id="5936"/>
    <lineage>
        <taxon>Eukaryota</taxon>
        <taxon>Sar</taxon>
        <taxon>Alveolata</taxon>
        <taxon>Ciliophora</taxon>
        <taxon>Intramacronucleata</taxon>
        <taxon>Spirotrichea</taxon>
        <taxon>Hypotrichia</taxon>
        <taxon>Euplotida</taxon>
        <taxon>Euplotidae</taxon>
        <taxon>Moneuplotes</taxon>
    </lineage>
</organism>
<keyword evidence="4" id="KW-1185">Reference proteome</keyword>
<evidence type="ECO:0000256" key="1">
    <source>
        <dbReference type="SAM" id="Coils"/>
    </source>
</evidence>
<sequence length="820" mass="94827">MEHRRDSSRSRLNGDPLSAEELQRELDRTKIKFDKERNYLLQKIELMDMKLKEAQEREHSIEKLHNTMLKAFREDNSSEKENQMAKQYEVLSEQHKRELAEAEKTFDSQLGHLTQKNVELQEKCTSLNETCTGLQDEVKKMLEKNTELEKEILILKKDQEIEKRMEIEKFVRQNSEDRENIDSKWKIEFDKANVAHKDKEQELLDKLSQANDDILLLKQESAKNAQNSIIMNSERFMIMSQENEKLKNENARLKRNSKTFEKQIEKMKNEHYQYMDLANEHEDMETIIDLNQKLERELALKDEEIEEMAHNFNNALTGESNKVQTLLEKSRQNKEKYEEKKGKLLKTIADQEEQIEGLKQLLNNKSSNASTPSSKRLGDLNFNGFSNTEMTLLRMCQNMVDSASLMECSKCGVSLEPTAFHEHIVNKNDCTGNNADNYDFTMRLDDEISSIHNYDKNLNLHSNKSSKMELSNFELSKPRSLSRRDFKFGGCNHQVSGSFVRQLPDPATSCQNLEGNFNSTCQNPMIMNMSRPACQSVVGGLSCSGQFTQGFDGMLSHHGQIMASQADLQPSHTVSNDRVVEKLETTEHMLKKMDRKVDKLQKEKHAYAKQLKKLTKRLSSSVSASRDGMIFSARNSFYPSSKKIQKNREVGDSEINLNLSDTNETPKAKLKIKSKGNTRYNQIPKQIVVNKKESPKYTKMFGKYEQEREINVDSSIEKTSNNFTAVNTSIVKHAVASPGDDSNDYDDDMDESVPFSKHLCSDKENQNTLKEHTINNKERFMIKKPRKLVKTNRSDFSNPRKNILDYHSNPKVLKNVRKMV</sequence>